<keyword evidence="13" id="KW-1185">Reference proteome</keyword>
<comment type="similarity">
    <text evidence="2">Belongs to the POC5 family.</text>
</comment>
<evidence type="ECO:0000256" key="2">
    <source>
        <dbReference type="ARBA" id="ARBA00010411"/>
    </source>
</evidence>
<dbReference type="PANTHER" id="PTHR28618">
    <property type="entry name" value="CENTROSOMAL PROTEIN POC5"/>
    <property type="match status" value="1"/>
</dbReference>
<feature type="compositionally biased region" description="Low complexity" evidence="11">
    <location>
        <begin position="83"/>
        <end position="96"/>
    </location>
</feature>
<organism evidence="12 13">
    <name type="scientific">Rhizoclosmatium globosum</name>
    <dbReference type="NCBI Taxonomy" id="329046"/>
    <lineage>
        <taxon>Eukaryota</taxon>
        <taxon>Fungi</taxon>
        <taxon>Fungi incertae sedis</taxon>
        <taxon>Chytridiomycota</taxon>
        <taxon>Chytridiomycota incertae sedis</taxon>
        <taxon>Chytridiomycetes</taxon>
        <taxon>Chytridiales</taxon>
        <taxon>Chytriomycetaceae</taxon>
        <taxon>Rhizoclosmatium</taxon>
    </lineage>
</organism>
<keyword evidence="8" id="KW-0131">Cell cycle</keyword>
<dbReference type="STRING" id="329046.A0A1Y2BA57"/>
<evidence type="ECO:0000256" key="4">
    <source>
        <dbReference type="ARBA" id="ARBA00022490"/>
    </source>
</evidence>
<comment type="subcellular location">
    <subcellularLocation>
        <location evidence="1">Cytoplasm</location>
        <location evidence="1">Cytoskeleton</location>
        <location evidence="1">Microtubule organizing center</location>
        <location evidence="1">Centrosome</location>
        <location evidence="1">Centriole</location>
    </subcellularLocation>
</comment>
<reference evidence="12 13" key="1">
    <citation type="submission" date="2016-07" db="EMBL/GenBank/DDBJ databases">
        <title>Pervasive Adenine N6-methylation of Active Genes in Fungi.</title>
        <authorList>
            <consortium name="DOE Joint Genome Institute"/>
            <person name="Mondo S.J."/>
            <person name="Dannebaum R.O."/>
            <person name="Kuo R.C."/>
            <person name="Labutti K."/>
            <person name="Haridas S."/>
            <person name="Kuo A."/>
            <person name="Salamov A."/>
            <person name="Ahrendt S.R."/>
            <person name="Lipzen A."/>
            <person name="Sullivan W."/>
            <person name="Andreopoulos W.B."/>
            <person name="Clum A."/>
            <person name="Lindquist E."/>
            <person name="Daum C."/>
            <person name="Ramamoorthy G.K."/>
            <person name="Gryganskyi A."/>
            <person name="Culley D."/>
            <person name="Magnuson J.K."/>
            <person name="James T.Y."/>
            <person name="O'Malley M.A."/>
            <person name="Stajich J.E."/>
            <person name="Spatafora J.W."/>
            <person name="Visel A."/>
            <person name="Grigoriev I.V."/>
        </authorList>
    </citation>
    <scope>NUCLEOTIDE SEQUENCE [LARGE SCALE GENOMIC DNA]</scope>
    <source>
        <strain evidence="12 13">JEL800</strain>
    </source>
</reference>
<feature type="region of interest" description="Disordered" evidence="11">
    <location>
        <begin position="385"/>
        <end position="406"/>
    </location>
</feature>
<evidence type="ECO:0000256" key="3">
    <source>
        <dbReference type="ARBA" id="ARBA00014910"/>
    </source>
</evidence>
<evidence type="ECO:0000256" key="6">
    <source>
        <dbReference type="ARBA" id="ARBA00023054"/>
    </source>
</evidence>
<proteinExistence type="inferred from homology"/>
<dbReference type="AlphaFoldDB" id="A0A1Y2BA57"/>
<protein>
    <recommendedName>
        <fullName evidence="3">Centrosomal protein POC5</fullName>
    </recommendedName>
    <alternativeName>
        <fullName evidence="9">Protein of centriole 5</fullName>
    </alternativeName>
</protein>
<evidence type="ECO:0000313" key="13">
    <source>
        <dbReference type="Proteomes" id="UP000193642"/>
    </source>
</evidence>
<evidence type="ECO:0000256" key="8">
    <source>
        <dbReference type="ARBA" id="ARBA00023306"/>
    </source>
</evidence>
<comment type="caution">
    <text evidence="12">The sequence shown here is derived from an EMBL/GenBank/DDBJ whole genome shotgun (WGS) entry which is preliminary data.</text>
</comment>
<gene>
    <name evidence="12" type="ORF">BCR33DRAFT_841558</name>
</gene>
<keyword evidence="5" id="KW-0677">Repeat</keyword>
<evidence type="ECO:0000256" key="11">
    <source>
        <dbReference type="SAM" id="MobiDB-lite"/>
    </source>
</evidence>
<feature type="compositionally biased region" description="Polar residues" evidence="11">
    <location>
        <begin position="55"/>
        <end position="67"/>
    </location>
</feature>
<comment type="function">
    <text evidence="10">Essential for the assembly of the distal half of centrioles, required for centriole elongation. Acts as a negative regulator of centriole elongation.</text>
</comment>
<dbReference type="GO" id="GO:0005814">
    <property type="term" value="C:centriole"/>
    <property type="evidence" value="ECO:0007669"/>
    <property type="project" value="UniProtKB-SubCell"/>
</dbReference>
<dbReference type="EMBL" id="MCGO01000080">
    <property type="protein sequence ID" value="ORY30955.1"/>
    <property type="molecule type" value="Genomic_DNA"/>
</dbReference>
<keyword evidence="4" id="KW-0963">Cytoplasm</keyword>
<evidence type="ECO:0000256" key="7">
    <source>
        <dbReference type="ARBA" id="ARBA00023212"/>
    </source>
</evidence>
<dbReference type="Proteomes" id="UP000193642">
    <property type="component" value="Unassembled WGS sequence"/>
</dbReference>
<feature type="region of interest" description="Disordered" evidence="11">
    <location>
        <begin position="456"/>
        <end position="482"/>
    </location>
</feature>
<accession>A0A1Y2BA57</accession>
<dbReference type="InterPro" id="IPR033351">
    <property type="entry name" value="POC5"/>
</dbReference>
<keyword evidence="7" id="KW-0206">Cytoskeleton</keyword>
<evidence type="ECO:0000256" key="1">
    <source>
        <dbReference type="ARBA" id="ARBA00004114"/>
    </source>
</evidence>
<feature type="region of interest" description="Disordered" evidence="11">
    <location>
        <begin position="46"/>
        <end position="112"/>
    </location>
</feature>
<keyword evidence="6" id="KW-0175">Coiled coil</keyword>
<evidence type="ECO:0000256" key="10">
    <source>
        <dbReference type="ARBA" id="ARBA00049959"/>
    </source>
</evidence>
<evidence type="ECO:0000313" key="12">
    <source>
        <dbReference type="EMBL" id="ORY30955.1"/>
    </source>
</evidence>
<dbReference type="OrthoDB" id="10064898at2759"/>
<evidence type="ECO:0000256" key="5">
    <source>
        <dbReference type="ARBA" id="ARBA00022737"/>
    </source>
</evidence>
<dbReference type="PANTHER" id="PTHR28618:SF1">
    <property type="entry name" value="CENTROSOMAL PROTEIN POC5"/>
    <property type="match status" value="1"/>
</dbReference>
<name>A0A1Y2BA57_9FUNG</name>
<evidence type="ECO:0000256" key="9">
    <source>
        <dbReference type="ARBA" id="ARBA00031694"/>
    </source>
</evidence>
<sequence>MEANLIRFSRTPSPTHPTCLVSTTSPSNHKLFGLPVNAARSFSVPLEHERERENPPQTHILDTSTSAPFPFPLPPTSNTLNSAPSESNPATTTTTTTDHHTNTETNSVSPTATFSASLSKWTTLLSRAVTADFADALTQINDKHARTIEEEAKKYADSVAGLTVRVRDLEAVLVVWKEKVQARNAGLEAAGRVVGDLHTKETLARCFSKWKSRFADRSKLHLAERMAASKARSSALRRALFGWQRVCGVTWRRSVEKSIRVEAEKAMVQLAAEYESRISTLQQELQETRAKLCQSELDRTRAQGDMKKALMRGVCALNMEAMSVFRPGVGGGLPVPTATDFLNDGLSPTTTLNASESIGISPINIASVTRGTRSMVVGDAAGKIYPKQHDSTAPTSGRTSPVVGNAPKPSVSVLALPEQPLFLKKAQGRDNEVAVVSGKEVLDGKRVKKGGITTATTANHRLHKQSSGRNSPVSKEIKRGEEPPLVQKAAGVATSVYARKHDNSVGVHVERHLK</sequence>